<feature type="region of interest" description="Disordered" evidence="1">
    <location>
        <begin position="36"/>
        <end position="136"/>
    </location>
</feature>
<proteinExistence type="predicted"/>
<keyword evidence="3" id="KW-1185">Reference proteome</keyword>
<dbReference type="Gramene" id="GBG41777">
    <property type="protein sequence ID" value="GBG41777"/>
    <property type="gene ID" value="CBR_g75012"/>
</dbReference>
<feature type="compositionally biased region" description="Low complexity" evidence="1">
    <location>
        <begin position="70"/>
        <end position="79"/>
    </location>
</feature>
<feature type="compositionally biased region" description="Low complexity" evidence="1">
    <location>
        <begin position="150"/>
        <end position="173"/>
    </location>
</feature>
<feature type="non-terminal residue" evidence="2">
    <location>
        <position position="298"/>
    </location>
</feature>
<sequence length="298" mass="30435">MSYTPPSANKAGGLADLQQGRGYPLFFAMAQDDGITGTPAVVTSSSSSSSPPSTAAQWGSDGDADGGMGVSSSSSSFSPNEDDDFDAGPSLSSRASPSLQSGDDDDMEGGSEPEPTISSSRKRIPPVSLPSAFGSRSPLPIGPLLSWPPVSSARSSAPSAMRSSSPDSAPSSSDETDLLPQGSDDGSASPPAVSRPSTSTPVASCGRFTVFPVGEGLMFDATAELHVTTFDDLTALEMDNATMYINGTSYVSLNGTVGPNTGILAAGWGIQATFRKGYCLPDGSPGEPYRFRGRHGIE</sequence>
<gene>
    <name evidence="2" type="ORF">CBR_g75012</name>
</gene>
<dbReference type="Proteomes" id="UP000265515">
    <property type="component" value="Unassembled WGS sequence"/>
</dbReference>
<feature type="region of interest" description="Disordered" evidence="1">
    <location>
        <begin position="150"/>
        <end position="205"/>
    </location>
</feature>
<dbReference type="EMBL" id="BFEA01002518">
    <property type="protein sequence ID" value="GBG41777.1"/>
    <property type="molecule type" value="Genomic_DNA"/>
</dbReference>
<dbReference type="AlphaFoldDB" id="A0A388JJR3"/>
<feature type="compositionally biased region" description="Acidic residues" evidence="1">
    <location>
        <begin position="102"/>
        <end position="111"/>
    </location>
</feature>
<reference evidence="2 3" key="1">
    <citation type="journal article" date="2018" name="Cell">
        <title>The Chara Genome: Secondary Complexity and Implications for Plant Terrestrialization.</title>
        <authorList>
            <person name="Nishiyama T."/>
            <person name="Sakayama H."/>
            <person name="Vries J.D."/>
            <person name="Buschmann H."/>
            <person name="Saint-Marcoux D."/>
            <person name="Ullrich K.K."/>
            <person name="Haas F.B."/>
            <person name="Vanderstraeten L."/>
            <person name="Becker D."/>
            <person name="Lang D."/>
            <person name="Vosolsobe S."/>
            <person name="Rombauts S."/>
            <person name="Wilhelmsson P.K.I."/>
            <person name="Janitza P."/>
            <person name="Kern R."/>
            <person name="Heyl A."/>
            <person name="Rumpler F."/>
            <person name="Villalobos L.I.A.C."/>
            <person name="Clay J.M."/>
            <person name="Skokan R."/>
            <person name="Toyoda A."/>
            <person name="Suzuki Y."/>
            <person name="Kagoshima H."/>
            <person name="Schijlen E."/>
            <person name="Tajeshwar N."/>
            <person name="Catarino B."/>
            <person name="Hetherington A.J."/>
            <person name="Saltykova A."/>
            <person name="Bonnot C."/>
            <person name="Breuninger H."/>
            <person name="Symeonidi A."/>
            <person name="Radhakrishnan G.V."/>
            <person name="Van Nieuwerburgh F."/>
            <person name="Deforce D."/>
            <person name="Chang C."/>
            <person name="Karol K.G."/>
            <person name="Hedrich R."/>
            <person name="Ulvskov P."/>
            <person name="Glockner G."/>
            <person name="Delwiche C.F."/>
            <person name="Petrasek J."/>
            <person name="Van de Peer Y."/>
            <person name="Friml J."/>
            <person name="Beilby M."/>
            <person name="Dolan L."/>
            <person name="Kohara Y."/>
            <person name="Sugano S."/>
            <person name="Fujiyama A."/>
            <person name="Delaux P.-M."/>
            <person name="Quint M."/>
            <person name="TheiBen G."/>
            <person name="Hagemann M."/>
            <person name="Harholt J."/>
            <person name="Dunand C."/>
            <person name="Zachgo S."/>
            <person name="Langdale J."/>
            <person name="Maumus F."/>
            <person name="Straeten D.V.D."/>
            <person name="Gould S.B."/>
            <person name="Rensing S.A."/>
        </authorList>
    </citation>
    <scope>NUCLEOTIDE SEQUENCE [LARGE SCALE GENOMIC DNA]</scope>
    <source>
        <strain evidence="2 3">S276</strain>
    </source>
</reference>
<accession>A0A388JJR3</accession>
<evidence type="ECO:0000256" key="1">
    <source>
        <dbReference type="SAM" id="MobiDB-lite"/>
    </source>
</evidence>
<evidence type="ECO:0000313" key="3">
    <source>
        <dbReference type="Proteomes" id="UP000265515"/>
    </source>
</evidence>
<comment type="caution">
    <text evidence="2">The sequence shown here is derived from an EMBL/GenBank/DDBJ whole genome shotgun (WGS) entry which is preliminary data.</text>
</comment>
<name>A0A388JJR3_CHABU</name>
<feature type="compositionally biased region" description="Low complexity" evidence="1">
    <location>
        <begin position="38"/>
        <end position="61"/>
    </location>
</feature>
<feature type="compositionally biased region" description="Low complexity" evidence="1">
    <location>
        <begin position="87"/>
        <end position="101"/>
    </location>
</feature>
<evidence type="ECO:0000313" key="2">
    <source>
        <dbReference type="EMBL" id="GBG41777.1"/>
    </source>
</evidence>
<protein>
    <submittedName>
        <fullName evidence="2">Uncharacterized protein</fullName>
    </submittedName>
</protein>
<organism evidence="2 3">
    <name type="scientific">Chara braunii</name>
    <name type="common">Braun's stonewort</name>
    <dbReference type="NCBI Taxonomy" id="69332"/>
    <lineage>
        <taxon>Eukaryota</taxon>
        <taxon>Viridiplantae</taxon>
        <taxon>Streptophyta</taxon>
        <taxon>Charophyceae</taxon>
        <taxon>Charales</taxon>
        <taxon>Characeae</taxon>
        <taxon>Chara</taxon>
    </lineage>
</organism>